<dbReference type="PANTHER" id="PTHR42899:SF1">
    <property type="entry name" value="SPERMATOGENESIS-ASSOCIATED PROTEIN 20"/>
    <property type="match status" value="1"/>
</dbReference>
<dbReference type="Gene3D" id="1.50.10.20">
    <property type="match status" value="1"/>
</dbReference>
<dbReference type="EMBL" id="JABDJR010000537">
    <property type="protein sequence ID" value="NNF07743.1"/>
    <property type="molecule type" value="Genomic_DNA"/>
</dbReference>
<feature type="domain" description="Spermatogenesis-associated protein 20-like TRX" evidence="1">
    <location>
        <begin position="2"/>
        <end position="95"/>
    </location>
</feature>
<dbReference type="GO" id="GO:0005975">
    <property type="term" value="P:carbohydrate metabolic process"/>
    <property type="evidence" value="ECO:0007669"/>
    <property type="project" value="InterPro"/>
</dbReference>
<dbReference type="Proteomes" id="UP000547674">
    <property type="component" value="Unassembled WGS sequence"/>
</dbReference>
<organism evidence="2 3">
    <name type="scientific">Eiseniibacteriota bacterium</name>
    <dbReference type="NCBI Taxonomy" id="2212470"/>
    <lineage>
        <taxon>Bacteria</taxon>
        <taxon>Candidatus Eiseniibacteriota</taxon>
    </lineage>
</organism>
<dbReference type="Pfam" id="PF03190">
    <property type="entry name" value="Thioredox_DsbH"/>
    <property type="match status" value="1"/>
</dbReference>
<name>A0A7Y2E9K3_UNCEI</name>
<protein>
    <submittedName>
        <fullName evidence="2">Thioredoxin domain-containing protein</fullName>
    </submittedName>
</protein>
<dbReference type="SUPFAM" id="SSF52833">
    <property type="entry name" value="Thioredoxin-like"/>
    <property type="match status" value="1"/>
</dbReference>
<comment type="caution">
    <text evidence="2">The sequence shown here is derived from an EMBL/GenBank/DDBJ whole genome shotgun (WGS) entry which is preliminary data.</text>
</comment>
<gene>
    <name evidence="2" type="ORF">HKN21_13350</name>
</gene>
<evidence type="ECO:0000313" key="3">
    <source>
        <dbReference type="Proteomes" id="UP000547674"/>
    </source>
</evidence>
<proteinExistence type="predicted"/>
<dbReference type="InterPro" id="IPR012341">
    <property type="entry name" value="6hp_glycosidase-like_sf"/>
</dbReference>
<reference evidence="2 3" key="1">
    <citation type="submission" date="2020-03" db="EMBL/GenBank/DDBJ databases">
        <title>Metabolic flexibility allows generalist bacteria to become dominant in a frequently disturbed ecosystem.</title>
        <authorList>
            <person name="Chen Y.-J."/>
            <person name="Leung P.M."/>
            <person name="Bay S.K."/>
            <person name="Hugenholtz P."/>
            <person name="Kessler A.J."/>
            <person name="Shelley G."/>
            <person name="Waite D.W."/>
            <person name="Cook P.L."/>
            <person name="Greening C."/>
        </authorList>
    </citation>
    <scope>NUCLEOTIDE SEQUENCE [LARGE SCALE GENOMIC DNA]</scope>
    <source>
        <strain evidence="2">SS_bin_28</strain>
    </source>
</reference>
<dbReference type="PIRSF" id="PIRSF006402">
    <property type="entry name" value="UCP006402_thioredoxin"/>
    <property type="match status" value="1"/>
</dbReference>
<dbReference type="SUPFAM" id="SSF48208">
    <property type="entry name" value="Six-hairpin glycosidases"/>
    <property type="match status" value="1"/>
</dbReference>
<dbReference type="InterPro" id="IPR004879">
    <property type="entry name" value="Ssp411-like_TRX"/>
</dbReference>
<feature type="non-terminal residue" evidence="2">
    <location>
        <position position="1"/>
    </location>
</feature>
<dbReference type="PANTHER" id="PTHR42899">
    <property type="entry name" value="SPERMATOGENESIS-ASSOCIATED PROTEIN 20"/>
    <property type="match status" value="1"/>
</dbReference>
<dbReference type="InterPro" id="IPR024705">
    <property type="entry name" value="Ssp411"/>
</dbReference>
<evidence type="ECO:0000313" key="2">
    <source>
        <dbReference type="EMBL" id="NNF07743.1"/>
    </source>
</evidence>
<dbReference type="InterPro" id="IPR008928">
    <property type="entry name" value="6-hairpin_glycosidase_sf"/>
</dbReference>
<evidence type="ECO:0000259" key="1">
    <source>
        <dbReference type="Pfam" id="PF03190"/>
    </source>
</evidence>
<dbReference type="Gene3D" id="1.50.10.10">
    <property type="match status" value="1"/>
</dbReference>
<sequence length="607" mass="68434">AYLNEHFIPIKVDREERPDIDNLYMAATQAMTGRGGWPMSVFMTPDRKPFFCGTYFPPFARQGMQGFNEILISIHEAWLTKRTEIDQSADQVSNFLLNQAKTPEATDGSPALDAAFLDSAYEELSRSYDSNLGGFGRAPKFPTAHRITFLLRYHHRTQNQEALAMATHSLDAMANGGIHDHLVGGFHRYSTDAQWLAPHFEKMLYDQASLALAYTEAWLLTKDPNYEAVARGILDYVQEYMTHPDGGFYSAEDADSEGVEGKFYVWSTDEIEAEFSAEEAAAFIKNYRMTPHGNWEETNILHTEDLSLFRDPKMQEARKKLLKIRDKRIRPHLDDKVVVSWNAYMIEAFAKAGWAFGDASYLESAEKAEGFVRKHLYENGRLLRHYRNGTADVDGYLEDYAYMGRALLYLYETTFEVDYLKQAKFIAEEMKRLFLREEGGFLFTGSDNEALIAPIIEVYDGAMPSGNSIATSFLLRLGHLTADSDMKDLGWATLNTFGPTLAESPSAYMEMVSALDFALGPNTEVVIAGEPGDTEVESMLSVLRDRFDPNQVVAQRPVEAPKMLLELVPYLEAQTAIEGQATAFVCRNYACKLPVQDAAGLEKQLQE</sequence>
<dbReference type="AlphaFoldDB" id="A0A7Y2E9K3"/>
<dbReference type="Gene3D" id="3.40.30.10">
    <property type="entry name" value="Glutaredoxin"/>
    <property type="match status" value="1"/>
</dbReference>
<dbReference type="InterPro" id="IPR036249">
    <property type="entry name" value="Thioredoxin-like_sf"/>
</dbReference>
<accession>A0A7Y2E9K3</accession>